<organism evidence="2 3">
    <name type="scientific">Cellulomonas chitinilytica</name>
    <dbReference type="NCBI Taxonomy" id="398759"/>
    <lineage>
        <taxon>Bacteria</taxon>
        <taxon>Bacillati</taxon>
        <taxon>Actinomycetota</taxon>
        <taxon>Actinomycetes</taxon>
        <taxon>Micrococcales</taxon>
        <taxon>Cellulomonadaceae</taxon>
        <taxon>Cellulomonas</taxon>
    </lineage>
</organism>
<evidence type="ECO:0000259" key="1">
    <source>
        <dbReference type="Pfam" id="PF14423"/>
    </source>
</evidence>
<proteinExistence type="predicted"/>
<feature type="domain" description="Immunity protein Imm5" evidence="1">
    <location>
        <begin position="23"/>
        <end position="196"/>
    </location>
</feature>
<dbReference type="Proteomes" id="UP000632740">
    <property type="component" value="Unassembled WGS sequence"/>
</dbReference>
<dbReference type="InterPro" id="IPR025675">
    <property type="entry name" value="Imm5"/>
</dbReference>
<gene>
    <name evidence="2" type="ORF">Cch01nite_28130</name>
</gene>
<dbReference type="Pfam" id="PF14423">
    <property type="entry name" value="Imm5"/>
    <property type="match status" value="1"/>
</dbReference>
<name>A0A919U3F2_9CELL</name>
<evidence type="ECO:0000313" key="2">
    <source>
        <dbReference type="EMBL" id="GIG22089.1"/>
    </source>
</evidence>
<protein>
    <recommendedName>
        <fullName evidence="1">Immunity protein Imm5 domain-containing protein</fullName>
    </recommendedName>
</protein>
<accession>A0A919U3F2</accession>
<evidence type="ECO:0000313" key="3">
    <source>
        <dbReference type="Proteomes" id="UP000632740"/>
    </source>
</evidence>
<keyword evidence="3" id="KW-1185">Reference proteome</keyword>
<comment type="caution">
    <text evidence="2">The sequence shown here is derived from an EMBL/GenBank/DDBJ whole genome shotgun (WGS) entry which is preliminary data.</text>
</comment>
<dbReference type="AlphaFoldDB" id="A0A919U3F2"/>
<sequence>MTAPVDLPPTLVSGLVRAAAAIDADGELPAAARGRLHRLLEDAARRTHPEAGRYLRAKLAVTCAYAALPVLREHPGLHAEAERLTAAAAAVMRGELGTDVLADLHDEASARANGLFGTVDPRAVHALLACVAAVATVLYDPPLDELSVPEKEADPTVWESSFYASLAWTGGATWEGIGDPQVRARFWEWYLLVAVPFAWDVDSPLVPYPTEPPPL</sequence>
<reference evidence="2" key="1">
    <citation type="submission" date="2021-01" db="EMBL/GenBank/DDBJ databases">
        <title>Whole genome shotgun sequence of Cellulomonas chitinilytica NBRC 110799.</title>
        <authorList>
            <person name="Komaki H."/>
            <person name="Tamura T."/>
        </authorList>
    </citation>
    <scope>NUCLEOTIDE SEQUENCE</scope>
    <source>
        <strain evidence="2">NBRC 110799</strain>
    </source>
</reference>
<dbReference type="RefSeq" id="WP_203756102.1">
    <property type="nucleotide sequence ID" value="NZ_BONK01000009.1"/>
</dbReference>
<dbReference type="EMBL" id="BONK01000009">
    <property type="protein sequence ID" value="GIG22089.1"/>
    <property type="molecule type" value="Genomic_DNA"/>
</dbReference>